<name>A0A4Y7RA02_9FIRM</name>
<evidence type="ECO:0000313" key="3">
    <source>
        <dbReference type="Proteomes" id="UP000298324"/>
    </source>
</evidence>
<protein>
    <recommendedName>
        <fullName evidence="4">Mg(2+) transport ATPase</fullName>
    </recommendedName>
</protein>
<dbReference type="Pfam" id="PF16316">
    <property type="entry name" value="DUF4956"/>
    <property type="match status" value="1"/>
</dbReference>
<reference evidence="2 3" key="1">
    <citation type="journal article" date="2018" name="Environ. Microbiol.">
        <title>Novel energy conservation strategies and behaviour of Pelotomaculum schinkii driving syntrophic propionate catabolism.</title>
        <authorList>
            <person name="Hidalgo-Ahumada C.A.P."/>
            <person name="Nobu M.K."/>
            <person name="Narihiro T."/>
            <person name="Tamaki H."/>
            <person name="Liu W.T."/>
            <person name="Kamagata Y."/>
            <person name="Stams A.J.M."/>
            <person name="Imachi H."/>
            <person name="Sousa D.Z."/>
        </authorList>
    </citation>
    <scope>NUCLEOTIDE SEQUENCE [LARGE SCALE GENOMIC DNA]</scope>
    <source>
        <strain evidence="2 3">HH</strain>
    </source>
</reference>
<dbReference type="AlphaFoldDB" id="A0A4Y7RA02"/>
<evidence type="ECO:0000313" key="2">
    <source>
        <dbReference type="EMBL" id="TEB05539.1"/>
    </source>
</evidence>
<keyword evidence="3" id="KW-1185">Reference proteome</keyword>
<evidence type="ECO:0000256" key="1">
    <source>
        <dbReference type="SAM" id="Phobius"/>
    </source>
</evidence>
<comment type="caution">
    <text evidence="2">The sequence shown here is derived from an EMBL/GenBank/DDBJ whole genome shotgun (WGS) entry which is preliminary data.</text>
</comment>
<keyword evidence="1" id="KW-0812">Transmembrane</keyword>
<gene>
    <name evidence="2" type="ORF">Psch_02580</name>
</gene>
<dbReference type="Proteomes" id="UP000298324">
    <property type="component" value="Unassembled WGS sequence"/>
</dbReference>
<sequence>MNGIDQLNFNDIFKSNILDKVTSFSMLDAVIALGLAFALGLFIFLVYKKTFRGVMYSASFGVSLLSLTLITTLIIMAISSNVILSLGMVGALSIVRFRSAIKEPIDIAFLFWAISAGIVLGAGLIPLAVFGSLFIGVIMVLFVNKKSTDNPYILVIRCDGDESEKDAMDYIVKSVKKHVVKSKTVAAGSGVELTVEIRLKDMSTKFVNEISRIAGVNNAVLVSYNGEYMS</sequence>
<accession>A0A4Y7RA02</accession>
<dbReference type="EMBL" id="QFGA01000002">
    <property type="protein sequence ID" value="TEB05539.1"/>
    <property type="molecule type" value="Genomic_DNA"/>
</dbReference>
<feature type="transmembrane region" description="Helical" evidence="1">
    <location>
        <begin position="54"/>
        <end position="75"/>
    </location>
</feature>
<evidence type="ECO:0008006" key="4">
    <source>
        <dbReference type="Google" id="ProtNLM"/>
    </source>
</evidence>
<proteinExistence type="predicted"/>
<organism evidence="2 3">
    <name type="scientific">Pelotomaculum schinkii</name>
    <dbReference type="NCBI Taxonomy" id="78350"/>
    <lineage>
        <taxon>Bacteria</taxon>
        <taxon>Bacillati</taxon>
        <taxon>Bacillota</taxon>
        <taxon>Clostridia</taxon>
        <taxon>Eubacteriales</taxon>
        <taxon>Desulfotomaculaceae</taxon>
        <taxon>Pelotomaculum</taxon>
    </lineage>
</organism>
<dbReference type="InterPro" id="IPR032531">
    <property type="entry name" value="DUF4956"/>
</dbReference>
<feature type="transmembrane region" description="Helical" evidence="1">
    <location>
        <begin position="29"/>
        <end position="47"/>
    </location>
</feature>
<feature type="transmembrane region" description="Helical" evidence="1">
    <location>
        <begin position="109"/>
        <end position="142"/>
    </location>
</feature>
<keyword evidence="1" id="KW-1133">Transmembrane helix</keyword>
<keyword evidence="1" id="KW-0472">Membrane</keyword>